<dbReference type="InterPro" id="IPR003877">
    <property type="entry name" value="SPRY_dom"/>
</dbReference>
<dbReference type="InParanoid" id="A0A3Q3NG11"/>
<dbReference type="Gene3D" id="2.60.120.920">
    <property type="match status" value="1"/>
</dbReference>
<feature type="domain" description="B30.2/SPRY" evidence="8">
    <location>
        <begin position="293"/>
        <end position="487"/>
    </location>
</feature>
<dbReference type="CDD" id="cd16040">
    <property type="entry name" value="SPRY_PRY_SNTX"/>
    <property type="match status" value="1"/>
</dbReference>
<evidence type="ECO:0000256" key="5">
    <source>
        <dbReference type="SAM" id="Coils"/>
    </source>
</evidence>
<reference evidence="9" key="1">
    <citation type="submission" date="2025-08" db="UniProtKB">
        <authorList>
            <consortium name="Ensembl"/>
        </authorList>
    </citation>
    <scope>IDENTIFICATION</scope>
</reference>
<dbReference type="InterPro" id="IPR043136">
    <property type="entry name" value="B30.2/SPRY_sf"/>
</dbReference>
<proteinExistence type="predicted"/>
<name>A0A3Q3NG11_9TELE</name>
<dbReference type="CDD" id="cd19769">
    <property type="entry name" value="Bbox2_TRIM16-like"/>
    <property type="match status" value="1"/>
</dbReference>
<dbReference type="InterPro" id="IPR013320">
    <property type="entry name" value="ConA-like_dom_sf"/>
</dbReference>
<dbReference type="PRINTS" id="PR01407">
    <property type="entry name" value="BUTYPHLNCDUF"/>
</dbReference>
<dbReference type="SMART" id="SM00589">
    <property type="entry name" value="PRY"/>
    <property type="match status" value="1"/>
</dbReference>
<dbReference type="GeneID" id="113130949"/>
<dbReference type="RefSeq" id="XP_026163737.1">
    <property type="nucleotide sequence ID" value="XM_026307952.2"/>
</dbReference>
<keyword evidence="3" id="KW-0862">Zinc</keyword>
<dbReference type="Proteomes" id="UP000261640">
    <property type="component" value="Unplaced"/>
</dbReference>
<dbReference type="InterPro" id="IPR003879">
    <property type="entry name" value="Butyrophylin_SPRY"/>
</dbReference>
<dbReference type="InterPro" id="IPR006574">
    <property type="entry name" value="PRY"/>
</dbReference>
<dbReference type="PANTHER" id="PTHR25465:SF5">
    <property type="entry name" value="E3 UBIQUITIN_ISG15 LIGASE TRIM25-RELATED"/>
    <property type="match status" value="1"/>
</dbReference>
<evidence type="ECO:0000313" key="9">
    <source>
        <dbReference type="Ensembl" id="ENSMAMP00000035577.2"/>
    </source>
</evidence>
<protein>
    <submittedName>
        <fullName evidence="9">Tripartite motif-containing protein 16-like</fullName>
    </submittedName>
</protein>
<dbReference type="SMART" id="SM00449">
    <property type="entry name" value="SPRY"/>
    <property type="match status" value="1"/>
</dbReference>
<feature type="region of interest" description="Disordered" evidence="6">
    <location>
        <begin position="251"/>
        <end position="272"/>
    </location>
</feature>
<reference evidence="9" key="2">
    <citation type="submission" date="2025-09" db="UniProtKB">
        <authorList>
            <consortium name="Ensembl"/>
        </authorList>
    </citation>
    <scope>IDENTIFICATION</scope>
</reference>
<keyword evidence="2 4" id="KW-0863">Zinc-finger</keyword>
<dbReference type="InterPro" id="IPR051051">
    <property type="entry name" value="E3_ubiq-ligase_TRIM/RNF"/>
</dbReference>
<keyword evidence="1" id="KW-0479">Metal-binding</keyword>
<dbReference type="AlphaFoldDB" id="A0A3Q3NG11"/>
<keyword evidence="10" id="KW-1185">Reference proteome</keyword>
<evidence type="ECO:0000259" key="8">
    <source>
        <dbReference type="PROSITE" id="PS50188"/>
    </source>
</evidence>
<dbReference type="PROSITE" id="PS50119">
    <property type="entry name" value="ZF_BBOX"/>
    <property type="match status" value="1"/>
</dbReference>
<dbReference type="GO" id="GO:0008270">
    <property type="term" value="F:zinc ion binding"/>
    <property type="evidence" value="ECO:0007669"/>
    <property type="project" value="UniProtKB-KW"/>
</dbReference>
<evidence type="ECO:0000256" key="2">
    <source>
        <dbReference type="ARBA" id="ARBA00022771"/>
    </source>
</evidence>
<keyword evidence="5" id="KW-0175">Coiled coil</keyword>
<evidence type="ECO:0000256" key="4">
    <source>
        <dbReference type="PROSITE-ProRule" id="PRU00024"/>
    </source>
</evidence>
<evidence type="ECO:0000313" key="10">
    <source>
        <dbReference type="Proteomes" id="UP000261640"/>
    </source>
</evidence>
<dbReference type="SUPFAM" id="SSF57845">
    <property type="entry name" value="B-box zinc-binding domain"/>
    <property type="match status" value="1"/>
</dbReference>
<evidence type="ECO:0000256" key="6">
    <source>
        <dbReference type="SAM" id="MobiDB-lite"/>
    </source>
</evidence>
<dbReference type="SMART" id="SM00336">
    <property type="entry name" value="BBOX"/>
    <property type="match status" value="1"/>
</dbReference>
<feature type="coiled-coil region" evidence="5">
    <location>
        <begin position="160"/>
        <end position="187"/>
    </location>
</feature>
<dbReference type="InterPro" id="IPR001870">
    <property type="entry name" value="B30.2/SPRY"/>
</dbReference>
<dbReference type="PROSITE" id="PS50188">
    <property type="entry name" value="B302_SPRY"/>
    <property type="match status" value="1"/>
</dbReference>
<evidence type="ECO:0000256" key="3">
    <source>
        <dbReference type="ARBA" id="ARBA00022833"/>
    </source>
</evidence>
<dbReference type="GO" id="GO:0005737">
    <property type="term" value="C:cytoplasm"/>
    <property type="evidence" value="ECO:0007669"/>
    <property type="project" value="UniProtKB-ARBA"/>
</dbReference>
<dbReference type="Pfam" id="PF25600">
    <property type="entry name" value="TRIM_CC"/>
    <property type="match status" value="1"/>
</dbReference>
<dbReference type="PANTHER" id="PTHR25465">
    <property type="entry name" value="B-BOX DOMAIN CONTAINING"/>
    <property type="match status" value="1"/>
</dbReference>
<dbReference type="InterPro" id="IPR058030">
    <property type="entry name" value="TRIM8/14/16/25/29/45/65_CC"/>
</dbReference>
<evidence type="ECO:0000259" key="7">
    <source>
        <dbReference type="PROSITE" id="PS50119"/>
    </source>
</evidence>
<dbReference type="Pfam" id="PF13765">
    <property type="entry name" value="PRY"/>
    <property type="match status" value="1"/>
</dbReference>
<dbReference type="OrthoDB" id="426657at2759"/>
<dbReference type="Pfam" id="PF00643">
    <property type="entry name" value="zf-B_box"/>
    <property type="match status" value="1"/>
</dbReference>
<dbReference type="Ensembl" id="ENSMAMT00000036495.2">
    <property type="protein sequence ID" value="ENSMAMP00000035577.2"/>
    <property type="gene ID" value="ENSMAMG00000023918.2"/>
</dbReference>
<dbReference type="Gene3D" id="3.30.160.60">
    <property type="entry name" value="Classic Zinc Finger"/>
    <property type="match status" value="1"/>
</dbReference>
<evidence type="ECO:0000256" key="1">
    <source>
        <dbReference type="ARBA" id="ARBA00022723"/>
    </source>
</evidence>
<sequence>MFPNRPQPTRAASMDELARHDTGNWWQHPLDETLQTGNQSRRSLCYRHSRPMNLYCCTDSQVICARCASAEHSGHRIELVAEERRCKQEDLRNIQTKSKRVLQKQEEKLKKLKAVLQQIQEEAEQTQDLCEGIVVGVIGSLQKHCLSVRKLIGAQKKAAAAPIRRSLRRLEAKIEELKTRDAELDGLAQTGSDAYFLKEWPVLRELCVSDHVQPSYAAFDAPLQPFEVTKRAVKQLEELGEFCDKEFAAISQTADSGSEPESAAETNEDDVHPECVASTSQAHAGPSGFNSTLAELEAEPKTREEFLQYACQLTLDPDTAHKDLMVSKGDKEVKLIPLTHRGPVNQNPERFIYRRQVLCREGLQAERSYYEIEVKGDKAEIALAYKRIDRKSRINLSAFGGNANSWSLDRFTVYSVSHNNDGVQLTKPPSHQKIGVYLNFKAGVLSFYEVSDSMNFLYKVEAKFTEPLYPGFWLGENCRIRICDLTQ</sequence>
<feature type="domain" description="B box-type" evidence="7">
    <location>
        <begin position="40"/>
        <end position="80"/>
    </location>
</feature>
<feature type="coiled-coil region" evidence="5">
    <location>
        <begin position="102"/>
        <end position="129"/>
    </location>
</feature>
<organism evidence="9 10">
    <name type="scientific">Mastacembelus armatus</name>
    <name type="common">zig-zag eel</name>
    <dbReference type="NCBI Taxonomy" id="205130"/>
    <lineage>
        <taxon>Eukaryota</taxon>
        <taxon>Metazoa</taxon>
        <taxon>Chordata</taxon>
        <taxon>Craniata</taxon>
        <taxon>Vertebrata</taxon>
        <taxon>Euteleostomi</taxon>
        <taxon>Actinopterygii</taxon>
        <taxon>Neopterygii</taxon>
        <taxon>Teleostei</taxon>
        <taxon>Neoteleostei</taxon>
        <taxon>Acanthomorphata</taxon>
        <taxon>Anabantaria</taxon>
        <taxon>Synbranchiformes</taxon>
        <taxon>Mastacembelidae</taxon>
        <taxon>Mastacembelus</taxon>
    </lineage>
</organism>
<accession>A0A3Q3NG11</accession>
<dbReference type="GeneTree" id="ENSGT00940000154395"/>
<dbReference type="SUPFAM" id="SSF49899">
    <property type="entry name" value="Concanavalin A-like lectins/glucanases"/>
    <property type="match status" value="1"/>
</dbReference>
<dbReference type="Pfam" id="PF00622">
    <property type="entry name" value="SPRY"/>
    <property type="match status" value="1"/>
</dbReference>
<dbReference type="InterPro" id="IPR000315">
    <property type="entry name" value="Znf_B-box"/>
</dbReference>